<dbReference type="OMA" id="YGYIGAK"/>
<sequence>MQPASSGAVGKLDSVLKQLGTNQPGTFLETQAIVENIRIKKGYLDQDFLQDIEQLRPEHQNYILQSLEDKRATEAAYTTSIAEQLYSSKYRFLYEIIQNADDSRFLERKRENIEPFLRFKVTPETFTIETNEDGFTRENVEAICATGKSSKKQTSENQHTGEKGFGFKSVFSVADEVHVQSGLWSFRFQHRQGEDGLGMVTPLEAAREDLPPDVTTRITLRLTSSDPEEYKRLLEAIADMPDTILLFLRQLPSICVDITQTGGRKEVIKVRKVASTPERAQIDKSRNTNNNEELSASAYHMFRHVVEKMPRNDRRLGQTVTSVDLAFPIDPVTGQYQISPMGQYLFAYLPLQRLPQLPFLIQADFVTSANRESAVDCPWNLAICGGVKVAFTQAIKTFATANHSLRHEWPKYLPSSPMEKPWNCLYRGIVDILEKMPVLETWEQRRFKSPSELMMLPHDCLCQGKPILQDLQEEIYLAPEYRLLNTGILADLGVKFLNWSHLIPRVQADLTRKTSRIRTTERNSLWYEAFAELIMRGLGFGDITSSRLRKMALICLNKPNQWTGAPRESKGGLRTIYFPTTESIPVPRDIGLHLADDVASSNTKVKAFYEAMGVEVCPEDVAFAAIRTAQGATSNPLDHRLNLHTHLTYLYHFHDQPTVLRDWIHIPTDCGYARCDGEFYFASGTAYHLDQLLSHRIRSENRLKCNLMTAEFLRTNSSRTSVRFPARTWLSWVKKITNARYYPPLTRQRDTKVYLHHDLENILKYNPSKFLGTLRAHWSEYRNATWRILDHLRDCQVLCQSGISHSLHSTYLPTSHVLETVKEFGLGNSEVPILDLSVDKLSNEQYLDWRFLEEFGACPKPDLAFYQIALETLSQTKDVSLEKLRLLYKSMAVPVTYGEYENLRGYFNNGLYIHDPSNANGWVTAKNCVWHGPKFLSCVSVLETHYSGDSSLKHFFQEILDVQDSTINTVLSELKVLSDTVPSNDRDDVLCRTYQAYTYLDAHSESSESLEQIRTAFKNHLLIFDNVGKWHTLATCYWTSPSPLEGHIDLQAIYPDLEVFFTKKLRVKKASLVALIREIKRTAEQLHPKIEALRSLLINTGRMIATGKIDDDARKALEDLHQVKFLPKRLRHGLIILVGTSEDFAVMDNVRYGEAFADHEILLDFDIHESQIIHEMLRSLGLEQRYLSFGVTERSSIVNKGSHNHVLSRILRNRAYALYCCAAKNKSRKALRDDRALFNQLATVAVFATDELTTTLVLQLQNHTLEVESDRIGLHHTVLNDDLRVYIPDDPRQQRICRRSQLPGMLAIITGCNQAAKDDISAILSCPIKDLDDIMLERDITDVPWIGRPVLDLAELHEDEQSDTLGDNVDLHITNSVLPDEHPTRDGLIAQSSSAMQRTVSVAHGRASHDHVVGESESEEHVATWTEQYCKLLDQLIACAHGRDIITNHIFCSTTAFGYPGVDNFAYNRRIGAAGELYVFELLSTLDLVDFSSRNWQSSIRGTVAVHQQYSNLRDWEGQETTDLVYLDRHGALTGYLRRHCIESFPSQISLDHNHQTCPIEYFLEVKSTPGNSRTRFYMSDAQYKRMETMSQSLSRGRFQVYVILRISDLLTPRVKPDIFVDPLRFKGSLLNFEAEKWYVTMR</sequence>
<dbReference type="SUPFAM" id="SSF55874">
    <property type="entry name" value="ATPase domain of HSP90 chaperone/DNA topoisomerase II/histidine kinase"/>
    <property type="match status" value="1"/>
</dbReference>
<dbReference type="EMBL" id="KZ107838">
    <property type="protein sequence ID" value="OSS53834.1"/>
    <property type="molecule type" value="Genomic_DNA"/>
</dbReference>
<dbReference type="NCBIfam" id="NF047352">
    <property type="entry name" value="P_loop_sacsin"/>
    <property type="match status" value="1"/>
</dbReference>
<reference evidence="1 2" key="1">
    <citation type="journal article" date="2017" name="Genome Announc.">
        <title>Genome sequence of the saprophytic ascomycete Epicoccum nigrum ICMP 19927 strain isolated from New Zealand.</title>
        <authorList>
            <person name="Fokin M."/>
            <person name="Fleetwood D."/>
            <person name="Weir B.S."/>
            <person name="Villas-Boas S.G."/>
        </authorList>
    </citation>
    <scope>NUCLEOTIDE SEQUENCE [LARGE SCALE GENOMIC DNA]</scope>
    <source>
        <strain evidence="1 2">ICMP 19927</strain>
    </source>
</reference>
<dbReference type="Proteomes" id="UP000193240">
    <property type="component" value="Unassembled WGS sequence"/>
</dbReference>
<proteinExistence type="predicted"/>
<dbReference type="InParanoid" id="A0A1Y2MCH7"/>
<dbReference type="InterPro" id="IPR036890">
    <property type="entry name" value="HATPase_C_sf"/>
</dbReference>
<evidence type="ECO:0008006" key="3">
    <source>
        <dbReference type="Google" id="ProtNLM"/>
    </source>
</evidence>
<dbReference type="InterPro" id="IPR052957">
    <property type="entry name" value="Auxin_embryo_med"/>
</dbReference>
<evidence type="ECO:0000313" key="2">
    <source>
        <dbReference type="Proteomes" id="UP000193240"/>
    </source>
</evidence>
<accession>A0A1Y2MCH7</accession>
<evidence type="ECO:0000313" key="1">
    <source>
        <dbReference type="EMBL" id="OSS53834.1"/>
    </source>
</evidence>
<name>A0A1Y2MCH7_EPING</name>
<gene>
    <name evidence="1" type="ORF">B5807_00244</name>
</gene>
<organism evidence="1 2">
    <name type="scientific">Epicoccum nigrum</name>
    <name type="common">Soil fungus</name>
    <name type="synonym">Epicoccum purpurascens</name>
    <dbReference type="NCBI Taxonomy" id="105696"/>
    <lineage>
        <taxon>Eukaryota</taxon>
        <taxon>Fungi</taxon>
        <taxon>Dikarya</taxon>
        <taxon>Ascomycota</taxon>
        <taxon>Pezizomycotina</taxon>
        <taxon>Dothideomycetes</taxon>
        <taxon>Pleosporomycetidae</taxon>
        <taxon>Pleosporales</taxon>
        <taxon>Pleosporineae</taxon>
        <taxon>Didymellaceae</taxon>
        <taxon>Epicoccum</taxon>
    </lineage>
</organism>
<dbReference type="PANTHER" id="PTHR32387:SF0">
    <property type="entry name" value="PROTEIN NO VEIN"/>
    <property type="match status" value="1"/>
</dbReference>
<dbReference type="STRING" id="105696.A0A1Y2MCH7"/>
<keyword evidence="2" id="KW-1185">Reference proteome</keyword>
<protein>
    <recommendedName>
        <fullName evidence="3">Protein NO VEIN C-terminal domain-containing protein</fullName>
    </recommendedName>
</protein>
<dbReference type="PANTHER" id="PTHR32387">
    <property type="entry name" value="WU:FJ29H11"/>
    <property type="match status" value="1"/>
</dbReference>
<dbReference type="Gene3D" id="3.30.565.10">
    <property type="entry name" value="Histidine kinase-like ATPase, C-terminal domain"/>
    <property type="match status" value="1"/>
</dbReference>